<dbReference type="GO" id="GO:0003723">
    <property type="term" value="F:RNA binding"/>
    <property type="evidence" value="ECO:0007669"/>
    <property type="project" value="UniProtKB-KW"/>
</dbReference>
<evidence type="ECO:0000313" key="3">
    <source>
        <dbReference type="EMBL" id="KAG5765641.1"/>
    </source>
</evidence>
<feature type="domain" description="dsRNA binding" evidence="2">
    <location>
        <begin position="76"/>
        <end position="158"/>
    </location>
</feature>
<dbReference type="Proteomes" id="UP000750502">
    <property type="component" value="Unassembled WGS sequence"/>
</dbReference>
<dbReference type="GO" id="GO:0004525">
    <property type="term" value="F:ribonuclease III activity"/>
    <property type="evidence" value="ECO:0007669"/>
    <property type="project" value="InterPro"/>
</dbReference>
<keyword evidence="1" id="KW-0694">RNA-binding</keyword>
<dbReference type="EMBL" id="JADFTT010000191">
    <property type="protein sequence ID" value="KAG5765641.1"/>
    <property type="molecule type" value="Genomic_DNA"/>
</dbReference>
<accession>A0A9P7L6R2</accession>
<dbReference type="OrthoDB" id="416741at2759"/>
<proteinExistence type="predicted"/>
<dbReference type="Gene3D" id="1.10.1520.10">
    <property type="entry name" value="Ribonuclease III domain"/>
    <property type="match status" value="1"/>
</dbReference>
<reference evidence="3" key="2">
    <citation type="submission" date="2020-10" db="EMBL/GenBank/DDBJ databases">
        <authorList>
            <person name="Peck L.D."/>
            <person name="Nowell R.W."/>
            <person name="Flood J."/>
            <person name="Ryan M.J."/>
            <person name="Barraclough T.G."/>
        </authorList>
    </citation>
    <scope>NUCLEOTIDE SEQUENCE</scope>
    <source>
        <strain evidence="3">IMI 127659i</strain>
    </source>
</reference>
<gene>
    <name evidence="3" type="ORF">H9Q72_006286</name>
</gene>
<dbReference type="GO" id="GO:0006396">
    <property type="term" value="P:RNA processing"/>
    <property type="evidence" value="ECO:0007669"/>
    <property type="project" value="InterPro"/>
</dbReference>
<evidence type="ECO:0000256" key="1">
    <source>
        <dbReference type="ARBA" id="ARBA00022884"/>
    </source>
</evidence>
<dbReference type="InterPro" id="IPR056755">
    <property type="entry name" value="DSRM_2"/>
</dbReference>
<comment type="caution">
    <text evidence="3">The sequence shown here is derived from an EMBL/GenBank/DDBJ whole genome shotgun (WGS) entry which is preliminary data.</text>
</comment>
<dbReference type="InterPro" id="IPR036389">
    <property type="entry name" value="RNase_III_sf"/>
</dbReference>
<sequence length="193" mass="21495">MFKGENYSKAYLEAKVGRTSMRIDFWLNASLPPKVLADVTEALIGGMFVDAKYNYSVVNQFFTRFVEPYFKDMVLYDTFASKHPATLLCKKMQQELCCVNWRISVGNVPCAVEEGMAALRESDVIAVFMAHQKVIVSTTSKSGRYAKIAVAKEALKKIDSFDGGVIATKNALGCDCQLKGIQDEWQQDYGTAV</sequence>
<name>A0A9P7L6R2_9HYPO</name>
<dbReference type="SUPFAM" id="SSF69065">
    <property type="entry name" value="RNase III domain-like"/>
    <property type="match status" value="1"/>
</dbReference>
<organism evidence="3 4">
    <name type="scientific">Fusarium xylarioides</name>
    <dbReference type="NCBI Taxonomy" id="221167"/>
    <lineage>
        <taxon>Eukaryota</taxon>
        <taxon>Fungi</taxon>
        <taxon>Dikarya</taxon>
        <taxon>Ascomycota</taxon>
        <taxon>Pezizomycotina</taxon>
        <taxon>Sordariomycetes</taxon>
        <taxon>Hypocreomycetidae</taxon>
        <taxon>Hypocreales</taxon>
        <taxon>Nectriaceae</taxon>
        <taxon>Fusarium</taxon>
        <taxon>Fusarium fujikuroi species complex</taxon>
    </lineage>
</organism>
<keyword evidence="4" id="KW-1185">Reference proteome</keyword>
<dbReference type="AlphaFoldDB" id="A0A9P7L6R2"/>
<dbReference type="Pfam" id="PF24995">
    <property type="entry name" value="DSRM_2"/>
    <property type="match status" value="1"/>
</dbReference>
<evidence type="ECO:0000313" key="4">
    <source>
        <dbReference type="Proteomes" id="UP000750502"/>
    </source>
</evidence>
<reference evidence="3" key="1">
    <citation type="journal article" date="2020" name="bioRxiv">
        <title>Historical genomics reveals the evolutionary mechanisms behind multiple outbreaks of the host-specific coffee wilt pathogen Fusarium xylarioides.</title>
        <authorList>
            <person name="Peck D."/>
            <person name="Nowell R.W."/>
            <person name="Flood J."/>
            <person name="Ryan M.J."/>
            <person name="Barraclough T.G."/>
        </authorList>
    </citation>
    <scope>NUCLEOTIDE SEQUENCE</scope>
    <source>
        <strain evidence="3">IMI 127659i</strain>
    </source>
</reference>
<evidence type="ECO:0000259" key="2">
    <source>
        <dbReference type="Pfam" id="PF24995"/>
    </source>
</evidence>
<protein>
    <recommendedName>
        <fullName evidence="2">dsRNA binding domain-containing protein</fullName>
    </recommendedName>
</protein>